<gene>
    <name evidence="2" type="ORF">B0H17DRAFT_1219786</name>
</gene>
<evidence type="ECO:0000313" key="2">
    <source>
        <dbReference type="EMBL" id="KAJ7619037.1"/>
    </source>
</evidence>
<comment type="caution">
    <text evidence="2">The sequence shown here is derived from an EMBL/GenBank/DDBJ whole genome shotgun (WGS) entry which is preliminary data.</text>
</comment>
<organism evidence="2 3">
    <name type="scientific">Mycena rosella</name>
    <name type="common">Pink bonnet</name>
    <name type="synonym">Agaricus rosellus</name>
    <dbReference type="NCBI Taxonomy" id="1033263"/>
    <lineage>
        <taxon>Eukaryota</taxon>
        <taxon>Fungi</taxon>
        <taxon>Dikarya</taxon>
        <taxon>Basidiomycota</taxon>
        <taxon>Agaricomycotina</taxon>
        <taxon>Agaricomycetes</taxon>
        <taxon>Agaricomycetidae</taxon>
        <taxon>Agaricales</taxon>
        <taxon>Marasmiineae</taxon>
        <taxon>Mycenaceae</taxon>
        <taxon>Mycena</taxon>
    </lineage>
</organism>
<proteinExistence type="predicted"/>
<accession>A0AAD7BF19</accession>
<evidence type="ECO:0000313" key="3">
    <source>
        <dbReference type="Proteomes" id="UP001221757"/>
    </source>
</evidence>
<dbReference type="AlphaFoldDB" id="A0AAD7BF19"/>
<dbReference type="EMBL" id="JARKIE010000731">
    <property type="protein sequence ID" value="KAJ7619037.1"/>
    <property type="molecule type" value="Genomic_DNA"/>
</dbReference>
<feature type="compositionally biased region" description="Pro residues" evidence="1">
    <location>
        <begin position="81"/>
        <end position="99"/>
    </location>
</feature>
<reference evidence="2" key="1">
    <citation type="submission" date="2023-03" db="EMBL/GenBank/DDBJ databases">
        <title>Massive genome expansion in bonnet fungi (Mycena s.s.) driven by repeated elements and novel gene families across ecological guilds.</title>
        <authorList>
            <consortium name="Lawrence Berkeley National Laboratory"/>
            <person name="Harder C.B."/>
            <person name="Miyauchi S."/>
            <person name="Viragh M."/>
            <person name="Kuo A."/>
            <person name="Thoen E."/>
            <person name="Andreopoulos B."/>
            <person name="Lu D."/>
            <person name="Skrede I."/>
            <person name="Drula E."/>
            <person name="Henrissat B."/>
            <person name="Morin E."/>
            <person name="Kohler A."/>
            <person name="Barry K."/>
            <person name="LaButti K."/>
            <person name="Morin E."/>
            <person name="Salamov A."/>
            <person name="Lipzen A."/>
            <person name="Mereny Z."/>
            <person name="Hegedus B."/>
            <person name="Baldrian P."/>
            <person name="Stursova M."/>
            <person name="Weitz H."/>
            <person name="Taylor A."/>
            <person name="Grigoriev I.V."/>
            <person name="Nagy L.G."/>
            <person name="Martin F."/>
            <person name="Kauserud H."/>
        </authorList>
    </citation>
    <scope>NUCLEOTIDE SEQUENCE</scope>
    <source>
        <strain evidence="2">CBHHK067</strain>
    </source>
</reference>
<keyword evidence="3" id="KW-1185">Reference proteome</keyword>
<evidence type="ECO:0000256" key="1">
    <source>
        <dbReference type="SAM" id="MobiDB-lite"/>
    </source>
</evidence>
<sequence length="175" mass="18827">MSLLARCPISQSAYPFSFQLLPSAMIRVLSLADAEDELDASKLAGRLKGLWALLALYLQAAAFNKSSHVRLYPLLRRPTQTSPPRPSSPSSPPTPPTPPRLRGARPPARTRDALLDETCERRLERTGSRACSSSPPSACPFAHYSHLVAATTAAGAAAGEGQHTRSRRTSRADVV</sequence>
<feature type="region of interest" description="Disordered" evidence="1">
    <location>
        <begin position="77"/>
        <end position="114"/>
    </location>
</feature>
<name>A0AAD7BF19_MYCRO</name>
<feature type="region of interest" description="Disordered" evidence="1">
    <location>
        <begin position="154"/>
        <end position="175"/>
    </location>
</feature>
<protein>
    <submittedName>
        <fullName evidence="2">Uncharacterized protein</fullName>
    </submittedName>
</protein>
<dbReference type="Proteomes" id="UP001221757">
    <property type="component" value="Unassembled WGS sequence"/>
</dbReference>